<organism evidence="2">
    <name type="scientific">marine sediment metagenome</name>
    <dbReference type="NCBI Taxonomy" id="412755"/>
    <lineage>
        <taxon>unclassified sequences</taxon>
        <taxon>metagenomes</taxon>
        <taxon>ecological metagenomes</taxon>
    </lineage>
</organism>
<protein>
    <recommendedName>
        <fullName evidence="3">DUF669 domain-containing protein</fullName>
    </recommendedName>
</protein>
<feature type="region of interest" description="Disordered" evidence="1">
    <location>
        <begin position="129"/>
        <end position="162"/>
    </location>
</feature>
<accession>A0A0F9WIC0</accession>
<evidence type="ECO:0000256" key="1">
    <source>
        <dbReference type="SAM" id="MobiDB-lite"/>
    </source>
</evidence>
<reference evidence="2" key="1">
    <citation type="journal article" date="2015" name="Nature">
        <title>Complex archaea that bridge the gap between prokaryotes and eukaryotes.</title>
        <authorList>
            <person name="Spang A."/>
            <person name="Saw J.H."/>
            <person name="Jorgensen S.L."/>
            <person name="Zaremba-Niedzwiedzka K."/>
            <person name="Martijn J."/>
            <person name="Lind A.E."/>
            <person name="van Eijk R."/>
            <person name="Schleper C."/>
            <person name="Guy L."/>
            <person name="Ettema T.J."/>
        </authorList>
    </citation>
    <scope>NUCLEOTIDE SEQUENCE</scope>
</reference>
<gene>
    <name evidence="2" type="ORF">LCGC14_0275060</name>
</gene>
<proteinExistence type="predicted"/>
<evidence type="ECO:0000313" key="2">
    <source>
        <dbReference type="EMBL" id="KKN85701.1"/>
    </source>
</evidence>
<dbReference type="AlphaFoldDB" id="A0A0F9WIC0"/>
<dbReference type="Pfam" id="PF05037">
    <property type="entry name" value="DUF669"/>
    <property type="match status" value="1"/>
</dbReference>
<comment type="caution">
    <text evidence="2">The sequence shown here is derived from an EMBL/GenBank/DDBJ whole genome shotgun (WGS) entry which is preliminary data.</text>
</comment>
<dbReference type="EMBL" id="LAZR01000155">
    <property type="protein sequence ID" value="KKN85701.1"/>
    <property type="molecule type" value="Genomic_DNA"/>
</dbReference>
<sequence>MAKISVDMRGVKSGFETLPIGSYAATVEKVEQLQSKKGNPMLKITFDITHEGFEGRKAFSYSSLLPTALFNLHGFMLATGIYDEEELDAELEFDDQDFIGMQVAVVMVPYERDNGEMATSCDALITVEQATGPSGQPLPESQTSPDSNPKDVDEIFGGMQTN</sequence>
<feature type="compositionally biased region" description="Polar residues" evidence="1">
    <location>
        <begin position="129"/>
        <end position="147"/>
    </location>
</feature>
<name>A0A0F9WIC0_9ZZZZ</name>
<dbReference type="InterPro" id="IPR007731">
    <property type="entry name" value="DUF669"/>
</dbReference>
<evidence type="ECO:0008006" key="3">
    <source>
        <dbReference type="Google" id="ProtNLM"/>
    </source>
</evidence>